<proteinExistence type="predicted"/>
<accession>A0A816EFU1</accession>
<evidence type="ECO:0000313" key="2">
    <source>
        <dbReference type="Proteomes" id="UP000663834"/>
    </source>
</evidence>
<dbReference type="Proteomes" id="UP000663834">
    <property type="component" value="Unassembled WGS sequence"/>
</dbReference>
<gene>
    <name evidence="1" type="ORF">KQP761_LOCUS29201</name>
</gene>
<reference evidence="1" key="1">
    <citation type="submission" date="2021-02" db="EMBL/GenBank/DDBJ databases">
        <authorList>
            <person name="Nowell W R."/>
        </authorList>
    </citation>
    <scope>NUCLEOTIDE SEQUENCE</scope>
</reference>
<dbReference type="EMBL" id="CAJNOW010016023">
    <property type="protein sequence ID" value="CAF1647007.1"/>
    <property type="molecule type" value="Genomic_DNA"/>
</dbReference>
<evidence type="ECO:0000313" key="1">
    <source>
        <dbReference type="EMBL" id="CAF1647007.1"/>
    </source>
</evidence>
<dbReference type="OrthoDB" id="10055405at2759"/>
<sequence>MVTMLLLFDNVKPFEKLFFARIDRDLPYLKTFELFNELKQQERTTVTINNIEFARLSTLILFDIHMDYAEQFLTRSHLSCLIELPINKDPLLTIIAQNQQQARDNCSKVENLQTSETYCDSVDVVQNFFPRKAPEKKNDL</sequence>
<name>A0A816EFU1_9BILA</name>
<dbReference type="AlphaFoldDB" id="A0A816EFU1"/>
<protein>
    <submittedName>
        <fullName evidence="1">Uncharacterized protein</fullName>
    </submittedName>
</protein>
<organism evidence="1 2">
    <name type="scientific">Rotaria magnacalcarata</name>
    <dbReference type="NCBI Taxonomy" id="392030"/>
    <lineage>
        <taxon>Eukaryota</taxon>
        <taxon>Metazoa</taxon>
        <taxon>Spiralia</taxon>
        <taxon>Gnathifera</taxon>
        <taxon>Rotifera</taxon>
        <taxon>Eurotatoria</taxon>
        <taxon>Bdelloidea</taxon>
        <taxon>Philodinida</taxon>
        <taxon>Philodinidae</taxon>
        <taxon>Rotaria</taxon>
    </lineage>
</organism>
<comment type="caution">
    <text evidence="1">The sequence shown here is derived from an EMBL/GenBank/DDBJ whole genome shotgun (WGS) entry which is preliminary data.</text>
</comment>